<dbReference type="Proteomes" id="UP000253872">
    <property type="component" value="Unassembled WGS sequence"/>
</dbReference>
<gene>
    <name evidence="1" type="ORF">DPV93_07805</name>
</gene>
<reference evidence="1 2" key="1">
    <citation type="submission" date="2018-05" db="EMBL/GenBank/DDBJ databases">
        <title>Draft Genome Sequences for a Diverse set of 7 Haemophilus Species.</title>
        <authorList>
            <person name="Nichols M."/>
            <person name="Topaz N."/>
            <person name="Wang X."/>
            <person name="Wang X."/>
            <person name="Boxrud D."/>
        </authorList>
    </citation>
    <scope>NUCLEOTIDE SEQUENCE [LARGE SCALE GENOMIC DNA]</scope>
    <source>
        <strain evidence="1 2">C2002001239</strain>
    </source>
</reference>
<comment type="caution">
    <text evidence="1">The sequence shown here is derived from an EMBL/GenBank/DDBJ whole genome shotgun (WGS) entry which is preliminary data.</text>
</comment>
<protein>
    <recommendedName>
        <fullName evidence="3">Heme utilization protein</fullName>
    </recommendedName>
</protein>
<evidence type="ECO:0000313" key="1">
    <source>
        <dbReference type="EMBL" id="RDE70904.1"/>
    </source>
</evidence>
<proteinExistence type="predicted"/>
<dbReference type="RefSeq" id="WP_111403442.1">
    <property type="nucleotide sequence ID" value="NZ_QEPN01000006.1"/>
</dbReference>
<evidence type="ECO:0000313" key="2">
    <source>
        <dbReference type="Proteomes" id="UP000253872"/>
    </source>
</evidence>
<accession>A0A369YBJ3</accession>
<dbReference type="AlphaFoldDB" id="A0A369YBJ3"/>
<name>A0A369YBJ3_9PAST</name>
<sequence length="163" mass="17111">MSEEKTGIFINGKFIECNTSCLEILVKGKVQNLKVGKNNSNTMTMKVSHTTMNIGSVGQQNFYGNTISGGVFQTTIDNSGNEIQTMKIPKIKIIVESDIVNLIANVGDVCCKNVDSINATSGNVNVNGNVSGSVKSMSGNIQVLGNLGGNASSISGSVFTNID</sequence>
<organism evidence="1 2">
    <name type="scientific">Haemophilus sputorum</name>
    <dbReference type="NCBI Taxonomy" id="1078480"/>
    <lineage>
        <taxon>Bacteria</taxon>
        <taxon>Pseudomonadati</taxon>
        <taxon>Pseudomonadota</taxon>
        <taxon>Gammaproteobacteria</taxon>
        <taxon>Pasteurellales</taxon>
        <taxon>Pasteurellaceae</taxon>
        <taxon>Haemophilus</taxon>
    </lineage>
</organism>
<evidence type="ECO:0008006" key="3">
    <source>
        <dbReference type="Google" id="ProtNLM"/>
    </source>
</evidence>
<dbReference type="EMBL" id="QEPN01000006">
    <property type="protein sequence ID" value="RDE70904.1"/>
    <property type="molecule type" value="Genomic_DNA"/>
</dbReference>